<evidence type="ECO:0000313" key="3">
    <source>
        <dbReference type="EnsemblPlants" id="Solyc02g087570.1.1.1"/>
    </source>
</evidence>
<reference evidence="3" key="2">
    <citation type="submission" date="2019-01" db="UniProtKB">
        <authorList>
            <consortium name="EnsemblPlants"/>
        </authorList>
    </citation>
    <scope>IDENTIFICATION</scope>
    <source>
        <strain evidence="3">cv. Heinz 1706</strain>
    </source>
</reference>
<dbReference type="OMA" id="ANQPKKF"/>
<dbReference type="EnsemblPlants" id="Solyc02g087570.1.1">
    <property type="protein sequence ID" value="Solyc02g087570.1.1.1"/>
    <property type="gene ID" value="Solyc02g087570.1"/>
</dbReference>
<dbReference type="GO" id="GO:0001216">
    <property type="term" value="F:DNA-binding transcription activator activity"/>
    <property type="evidence" value="ECO:0000318"/>
    <property type="project" value="GO_Central"/>
</dbReference>
<dbReference type="Pfam" id="PF03195">
    <property type="entry name" value="LOB"/>
    <property type="match status" value="1"/>
</dbReference>
<evidence type="ECO:0000313" key="4">
    <source>
        <dbReference type="Proteomes" id="UP000004994"/>
    </source>
</evidence>
<dbReference type="AlphaFoldDB" id="A0A3Q7FWE7"/>
<reference evidence="3" key="1">
    <citation type="journal article" date="2012" name="Nature">
        <title>The tomato genome sequence provides insights into fleshy fruit evolution.</title>
        <authorList>
            <consortium name="Tomato Genome Consortium"/>
        </authorList>
    </citation>
    <scope>NUCLEOTIDE SEQUENCE [LARGE SCALE GENOMIC DNA]</scope>
    <source>
        <strain evidence="3">cv. Heinz 1706</strain>
    </source>
</reference>
<dbReference type="PROSITE" id="PS50891">
    <property type="entry name" value="LOB"/>
    <property type="match status" value="1"/>
</dbReference>
<evidence type="ECO:0000256" key="1">
    <source>
        <dbReference type="ARBA" id="ARBA00005474"/>
    </source>
</evidence>
<comment type="similarity">
    <text evidence="1">Belongs to the LOB domain-containing protein family.</text>
</comment>
<proteinExistence type="inferred from homology"/>
<feature type="domain" description="LOB" evidence="2">
    <location>
        <begin position="4"/>
        <end position="106"/>
    </location>
</feature>
<dbReference type="PaxDb" id="4081-Solyc02g087570.1.1"/>
<dbReference type="SMR" id="A0A3Q7FWE7"/>
<name>A0A3Q7FWE7_SOLLC</name>
<dbReference type="STRING" id="4081.A0A3Q7FWE7"/>
<accession>A0A3Q7FWE7</accession>
<dbReference type="Gramene" id="Solyc02g087570.1.1">
    <property type="protein sequence ID" value="Solyc02g087570.1.1.1"/>
    <property type="gene ID" value="Solyc02g087570.1"/>
</dbReference>
<organism evidence="3">
    <name type="scientific">Solanum lycopersicum</name>
    <name type="common">Tomato</name>
    <name type="synonym">Lycopersicon esculentum</name>
    <dbReference type="NCBI Taxonomy" id="4081"/>
    <lineage>
        <taxon>Eukaryota</taxon>
        <taxon>Viridiplantae</taxon>
        <taxon>Streptophyta</taxon>
        <taxon>Embryophyta</taxon>
        <taxon>Tracheophyta</taxon>
        <taxon>Spermatophyta</taxon>
        <taxon>Magnoliopsida</taxon>
        <taxon>eudicotyledons</taxon>
        <taxon>Gunneridae</taxon>
        <taxon>Pentapetalae</taxon>
        <taxon>asterids</taxon>
        <taxon>lamiids</taxon>
        <taxon>Solanales</taxon>
        <taxon>Solanaceae</taxon>
        <taxon>Solanoideae</taxon>
        <taxon>Solaneae</taxon>
        <taxon>Solanum</taxon>
        <taxon>Solanum subgen. Lycopersicon</taxon>
    </lineage>
</organism>
<dbReference type="PANTHER" id="PTHR31301:SF21">
    <property type="entry name" value="LOB DOMAIN-CONTAINING PROTEIN 27-RELATED"/>
    <property type="match status" value="1"/>
</dbReference>
<dbReference type="Proteomes" id="UP000004994">
    <property type="component" value="Chromosome 2"/>
</dbReference>
<evidence type="ECO:0000259" key="2">
    <source>
        <dbReference type="PROSITE" id="PS50891"/>
    </source>
</evidence>
<keyword evidence="4" id="KW-1185">Reference proteome</keyword>
<sequence length="123" mass="14476">MSRVSCAACKYQRRKCTSDCVLAPYFPANQPKKFQNAHRLFGVRNIVKILQELKDEDQKSDAMKSIIFESDMRAKFPVYGCVECISYLRQQLQISLQELQDVRSQLEFYRQQHPTATYPNFDR</sequence>
<dbReference type="GO" id="GO:0005634">
    <property type="term" value="C:nucleus"/>
    <property type="evidence" value="ECO:0000318"/>
    <property type="project" value="GO_Central"/>
</dbReference>
<dbReference type="PANTHER" id="PTHR31301">
    <property type="entry name" value="LOB DOMAIN-CONTAINING PROTEIN 4-RELATED"/>
    <property type="match status" value="1"/>
</dbReference>
<dbReference type="InterPro" id="IPR004883">
    <property type="entry name" value="LOB"/>
</dbReference>
<dbReference type="InParanoid" id="A0A3Q7FWE7"/>
<dbReference type="GO" id="GO:0006355">
    <property type="term" value="P:regulation of DNA-templated transcription"/>
    <property type="evidence" value="ECO:0000318"/>
    <property type="project" value="GO_Central"/>
</dbReference>
<protein>
    <recommendedName>
        <fullName evidence="2">LOB domain-containing protein</fullName>
    </recommendedName>
</protein>